<feature type="transmembrane region" description="Helical" evidence="7">
    <location>
        <begin position="119"/>
        <end position="139"/>
    </location>
</feature>
<keyword evidence="4" id="KW-0560">Oxidoreductase</keyword>
<comment type="similarity">
    <text evidence="2">Belongs to the cytochrome P450 family.</text>
</comment>
<dbReference type="GO" id="GO:0020037">
    <property type="term" value="F:heme binding"/>
    <property type="evidence" value="ECO:0007669"/>
    <property type="project" value="InterPro"/>
</dbReference>
<organism evidence="8 9">
    <name type="scientific">Ephemerocybe angulata</name>
    <dbReference type="NCBI Taxonomy" id="980116"/>
    <lineage>
        <taxon>Eukaryota</taxon>
        <taxon>Fungi</taxon>
        <taxon>Dikarya</taxon>
        <taxon>Basidiomycota</taxon>
        <taxon>Agaricomycotina</taxon>
        <taxon>Agaricomycetes</taxon>
        <taxon>Agaricomycetidae</taxon>
        <taxon>Agaricales</taxon>
        <taxon>Agaricineae</taxon>
        <taxon>Psathyrellaceae</taxon>
        <taxon>Ephemerocybe</taxon>
    </lineage>
</organism>
<evidence type="ECO:0000313" key="9">
    <source>
        <dbReference type="Proteomes" id="UP000521943"/>
    </source>
</evidence>
<dbReference type="SUPFAM" id="SSF48264">
    <property type="entry name" value="Cytochrome P450"/>
    <property type="match status" value="1"/>
</dbReference>
<gene>
    <name evidence="8" type="ORF">DFP72DRAFT_912472</name>
</gene>
<dbReference type="PRINTS" id="PR00465">
    <property type="entry name" value="EP450IV"/>
</dbReference>
<dbReference type="CDD" id="cd11041">
    <property type="entry name" value="CYP503A1-like"/>
    <property type="match status" value="1"/>
</dbReference>
<evidence type="ECO:0000313" key="8">
    <source>
        <dbReference type="EMBL" id="KAF6749711.1"/>
    </source>
</evidence>
<keyword evidence="7" id="KW-0812">Transmembrane</keyword>
<name>A0A8H6HNH5_9AGAR</name>
<evidence type="ECO:0000256" key="7">
    <source>
        <dbReference type="SAM" id="Phobius"/>
    </source>
</evidence>
<dbReference type="Proteomes" id="UP000521943">
    <property type="component" value="Unassembled WGS sequence"/>
</dbReference>
<evidence type="ECO:0000256" key="3">
    <source>
        <dbReference type="ARBA" id="ARBA00022723"/>
    </source>
</evidence>
<keyword evidence="7" id="KW-1133">Transmembrane helix</keyword>
<evidence type="ECO:0000256" key="4">
    <source>
        <dbReference type="ARBA" id="ARBA00023002"/>
    </source>
</evidence>
<keyword evidence="5 6" id="KW-0408">Iron</keyword>
<comment type="cofactor">
    <cofactor evidence="1 6">
        <name>heme</name>
        <dbReference type="ChEBI" id="CHEBI:30413"/>
    </cofactor>
</comment>
<keyword evidence="7" id="KW-0472">Membrane</keyword>
<evidence type="ECO:0000256" key="5">
    <source>
        <dbReference type="ARBA" id="ARBA00023004"/>
    </source>
</evidence>
<accession>A0A8H6HNH5</accession>
<evidence type="ECO:0000256" key="6">
    <source>
        <dbReference type="PIRSR" id="PIRSR602403-1"/>
    </source>
</evidence>
<keyword evidence="3 6" id="KW-0479">Metal-binding</keyword>
<dbReference type="EMBL" id="JACGCI010000061">
    <property type="protein sequence ID" value="KAF6749711.1"/>
    <property type="molecule type" value="Genomic_DNA"/>
</dbReference>
<dbReference type="GO" id="GO:0004497">
    <property type="term" value="F:monooxygenase activity"/>
    <property type="evidence" value="ECO:0007669"/>
    <property type="project" value="InterPro"/>
</dbReference>
<protein>
    <submittedName>
        <fullName evidence="8">Cytochrome P450</fullName>
    </submittedName>
</protein>
<dbReference type="InterPro" id="IPR002403">
    <property type="entry name" value="Cyt_P450_E_grp-IV"/>
</dbReference>
<proteinExistence type="inferred from homology"/>
<dbReference type="InterPro" id="IPR036396">
    <property type="entry name" value="Cyt_P450_sf"/>
</dbReference>
<evidence type="ECO:0000256" key="2">
    <source>
        <dbReference type="ARBA" id="ARBA00010617"/>
    </source>
</evidence>
<dbReference type="OrthoDB" id="1844152at2759"/>
<evidence type="ECO:0000256" key="1">
    <source>
        <dbReference type="ARBA" id="ARBA00001971"/>
    </source>
</evidence>
<dbReference type="GO" id="GO:0016705">
    <property type="term" value="F:oxidoreductase activity, acting on paired donors, with incorporation or reduction of molecular oxygen"/>
    <property type="evidence" value="ECO:0007669"/>
    <property type="project" value="InterPro"/>
</dbReference>
<keyword evidence="9" id="KW-1185">Reference proteome</keyword>
<comment type="caution">
    <text evidence="8">The sequence shown here is derived from an EMBL/GenBank/DDBJ whole genome shotgun (WGS) entry which is preliminary data.</text>
</comment>
<dbReference type="Pfam" id="PF00067">
    <property type="entry name" value="p450"/>
    <property type="match status" value="1"/>
</dbReference>
<dbReference type="Gene3D" id="1.10.630.10">
    <property type="entry name" value="Cytochrome P450"/>
    <property type="match status" value="1"/>
</dbReference>
<feature type="binding site" description="axial binding residue" evidence="6">
    <location>
        <position position="566"/>
    </location>
    <ligand>
        <name>heme</name>
        <dbReference type="ChEBI" id="CHEBI:30413"/>
    </ligand>
    <ligandPart>
        <name>Fe</name>
        <dbReference type="ChEBI" id="CHEBI:18248"/>
    </ligandPart>
</feature>
<keyword evidence="6" id="KW-0349">Heme</keyword>
<dbReference type="GO" id="GO:0005506">
    <property type="term" value="F:iron ion binding"/>
    <property type="evidence" value="ECO:0007669"/>
    <property type="project" value="InterPro"/>
</dbReference>
<dbReference type="InterPro" id="IPR001128">
    <property type="entry name" value="Cyt_P450"/>
</dbReference>
<dbReference type="AlphaFoldDB" id="A0A8H6HNH5"/>
<reference evidence="8 9" key="1">
    <citation type="submission" date="2020-07" db="EMBL/GenBank/DDBJ databases">
        <title>Comparative genomics of pyrophilous fungi reveals a link between fire events and developmental genes.</title>
        <authorList>
            <consortium name="DOE Joint Genome Institute"/>
            <person name="Steindorff A.S."/>
            <person name="Carver A."/>
            <person name="Calhoun S."/>
            <person name="Stillman K."/>
            <person name="Liu H."/>
            <person name="Lipzen A."/>
            <person name="Pangilinan J."/>
            <person name="Labutti K."/>
            <person name="Bruns T.D."/>
            <person name="Grigoriev I.V."/>
        </authorList>
    </citation>
    <scope>NUCLEOTIDE SEQUENCE [LARGE SCALE GENOMIC DNA]</scope>
    <source>
        <strain evidence="8 9">CBS 144469</strain>
    </source>
</reference>
<dbReference type="PANTHER" id="PTHR46206">
    <property type="entry name" value="CYTOCHROME P450"/>
    <property type="match status" value="1"/>
</dbReference>
<sequence length="622" mass="70156">MALSVRSRPRRRSALIRSAPSPISPFLNTRDLWALQDSTLGVRELLQASGFWVQCGAMGEATGATEYGYLLNTRHTILEATCVLCRICRYHYGILGPYIYTPASKACFLKLSFSPRSTMISIGAALAGIVLLWFLRSWYEFEVMKAKLRAIPTVGSSNFFTYPLVALRFMMNGHNMVSEGYFKHPNSAFKIRTPITPSGWLVLGTGHQFVEDLRRASTEQLSFFHAAGYILGAPWLNGNRDADTSKPHHFDAVRVSLTRSFPSRFEDIRDEIEASVSDSFGLTQEWNEIVLFKALVSVVTRTSNRLFVGLPLCRDKEFLQILQTLAIKRAVAGNAFQFLPGFLKPHFGRLISPIATAIKQLEPILTPMIRERLKQEEAMGPDWPERPNDLLSWILECAPPHKRTVDDLIFRIIVLNFVSVHTTSVTLTNAIFDLAAHPEYIQPLRDEMEGVIKQNGWSKDAMSKMRKLDSFVKESSRMRGIGSIAMARKVMSDFALSDGTVIPEGCTVAIASRGLHHDPEHYDNPHEFDGYRFLKMRESVEGEEMKHQMISLEHDFLLFGNGRSACPGRFFAVNEAKTIISHIVLNYDIKLPEGATSHPDPRWFSSSYLPNSAAHLVVRKRQ</sequence>